<protein>
    <submittedName>
        <fullName evidence="2">Uncharacterized protein</fullName>
    </submittedName>
</protein>
<feature type="region of interest" description="Disordered" evidence="1">
    <location>
        <begin position="173"/>
        <end position="199"/>
    </location>
</feature>
<sequence length="199" mass="22592">MMGRDSQPDPGELQARELDERAAQDLERTAVNRGVSNGPVVDPMHDMEPEDLLDRLLEADVESNEYEELVSLIQPFLSPSEMLADHDEEYYDARSRRLLNENLRDRIVRGREYPDLCTGVFRQVAQEVNGDSFSGVRRDLADHEKEAIRTVIDDVRTDRQSLGDGRLLEAVTETHVSSERRDPDSNSQSGGRISSILPW</sequence>
<feature type="compositionally biased region" description="Basic and acidic residues" evidence="1">
    <location>
        <begin position="14"/>
        <end position="30"/>
    </location>
</feature>
<comment type="caution">
    <text evidence="2">The sequence shown here is derived from an EMBL/GenBank/DDBJ whole genome shotgun (WGS) entry which is preliminary data.</text>
</comment>
<evidence type="ECO:0000313" key="3">
    <source>
        <dbReference type="Proteomes" id="UP001596460"/>
    </source>
</evidence>
<dbReference type="Proteomes" id="UP001596460">
    <property type="component" value="Unassembled WGS sequence"/>
</dbReference>
<feature type="region of interest" description="Disordered" evidence="1">
    <location>
        <begin position="1"/>
        <end position="45"/>
    </location>
</feature>
<dbReference type="AlphaFoldDB" id="A0ABD5XAZ0"/>
<gene>
    <name evidence="2" type="ORF">ACFQI8_03390</name>
</gene>
<evidence type="ECO:0000256" key="1">
    <source>
        <dbReference type="SAM" id="MobiDB-lite"/>
    </source>
</evidence>
<keyword evidence="3" id="KW-1185">Reference proteome</keyword>
<name>A0ABD5XAZ0_9EURY</name>
<dbReference type="EMBL" id="JBHTAB010000001">
    <property type="protein sequence ID" value="MFC7128438.1"/>
    <property type="molecule type" value="Genomic_DNA"/>
</dbReference>
<organism evidence="2 3">
    <name type="scientific">Haloferax chudinovii</name>
    <dbReference type="NCBI Taxonomy" id="1109010"/>
    <lineage>
        <taxon>Archaea</taxon>
        <taxon>Methanobacteriati</taxon>
        <taxon>Methanobacteriota</taxon>
        <taxon>Stenosarchaea group</taxon>
        <taxon>Halobacteria</taxon>
        <taxon>Halobacteriales</taxon>
        <taxon>Haloferacaceae</taxon>
        <taxon>Haloferax</taxon>
    </lineage>
</organism>
<proteinExistence type="predicted"/>
<evidence type="ECO:0000313" key="2">
    <source>
        <dbReference type="EMBL" id="MFC7128438.1"/>
    </source>
</evidence>
<dbReference type="RefSeq" id="WP_390242801.1">
    <property type="nucleotide sequence ID" value="NZ_JBHTAB010000001.1"/>
</dbReference>
<reference evidence="2 3" key="1">
    <citation type="journal article" date="2019" name="Int. J. Syst. Evol. Microbiol.">
        <title>The Global Catalogue of Microorganisms (GCM) 10K type strain sequencing project: providing services to taxonomists for standard genome sequencing and annotation.</title>
        <authorList>
            <consortium name="The Broad Institute Genomics Platform"/>
            <consortium name="The Broad Institute Genome Sequencing Center for Infectious Disease"/>
            <person name="Wu L."/>
            <person name="Ma J."/>
        </authorList>
    </citation>
    <scope>NUCLEOTIDE SEQUENCE [LARGE SCALE GENOMIC DNA]</scope>
    <source>
        <strain evidence="2 3">DSM 26526</strain>
    </source>
</reference>
<accession>A0ABD5XAZ0</accession>